<protein>
    <submittedName>
        <fullName evidence="2">Uncharacterized protein</fullName>
    </submittedName>
</protein>
<feature type="compositionally biased region" description="Polar residues" evidence="1">
    <location>
        <begin position="46"/>
        <end position="61"/>
    </location>
</feature>
<keyword evidence="3" id="KW-1185">Reference proteome</keyword>
<dbReference type="EMBL" id="BPPX01000001">
    <property type="protein sequence ID" value="GJC77660.1"/>
    <property type="molecule type" value="Genomic_DNA"/>
</dbReference>
<organism evidence="2 3">
    <name type="scientific">Colletotrichum liriopes</name>
    <dbReference type="NCBI Taxonomy" id="708192"/>
    <lineage>
        <taxon>Eukaryota</taxon>
        <taxon>Fungi</taxon>
        <taxon>Dikarya</taxon>
        <taxon>Ascomycota</taxon>
        <taxon>Pezizomycotina</taxon>
        <taxon>Sordariomycetes</taxon>
        <taxon>Hypocreomycetidae</taxon>
        <taxon>Glomerellales</taxon>
        <taxon>Glomerellaceae</taxon>
        <taxon>Colletotrichum</taxon>
        <taxon>Colletotrichum spaethianum species complex</taxon>
    </lineage>
</organism>
<dbReference type="Proteomes" id="UP001055172">
    <property type="component" value="Unassembled WGS sequence"/>
</dbReference>
<dbReference type="AlphaFoldDB" id="A0AA37GB78"/>
<evidence type="ECO:0000313" key="3">
    <source>
        <dbReference type="Proteomes" id="UP001055172"/>
    </source>
</evidence>
<feature type="region of interest" description="Disordered" evidence="1">
    <location>
        <begin position="42"/>
        <end position="61"/>
    </location>
</feature>
<comment type="caution">
    <text evidence="2">The sequence shown here is derived from an EMBL/GenBank/DDBJ whole genome shotgun (WGS) entry which is preliminary data.</text>
</comment>
<evidence type="ECO:0000313" key="2">
    <source>
        <dbReference type="EMBL" id="GJC77660.1"/>
    </source>
</evidence>
<name>A0AA37GB78_9PEZI</name>
<gene>
    <name evidence="2" type="ORF">ColLi_00498</name>
</gene>
<sequence length="61" mass="6691">MRTIRDQEDCCYTLSRKNKRDPNRPSDVKTVQLGMLGSEAVAAVSPASNPQHEQSSEPSAC</sequence>
<accession>A0AA37GB78</accession>
<evidence type="ECO:0000256" key="1">
    <source>
        <dbReference type="SAM" id="MobiDB-lite"/>
    </source>
</evidence>
<reference evidence="2 3" key="1">
    <citation type="submission" date="2021-07" db="EMBL/GenBank/DDBJ databases">
        <title>Genome data of Colletotrichum spaethianum.</title>
        <authorList>
            <person name="Utami Y.D."/>
            <person name="Hiruma K."/>
        </authorList>
    </citation>
    <scope>NUCLEOTIDE SEQUENCE [LARGE SCALE GENOMIC DNA]</scope>
    <source>
        <strain evidence="2 3">MAFF 242679</strain>
    </source>
</reference>
<proteinExistence type="predicted"/>